<dbReference type="PROSITE" id="PS00216">
    <property type="entry name" value="SUGAR_TRANSPORT_1"/>
    <property type="match status" value="1"/>
</dbReference>
<dbReference type="PANTHER" id="PTHR23517:SF3">
    <property type="entry name" value="INTEGRAL MEMBRANE TRANSPORT PROTEIN"/>
    <property type="match status" value="1"/>
</dbReference>
<keyword evidence="6 7" id="KW-0472">Membrane</keyword>
<dbReference type="STRING" id="1048340.SAMN05444487_106145"/>
<comment type="subcellular location">
    <subcellularLocation>
        <location evidence="1">Cell membrane</location>
        <topology evidence="1">Multi-pass membrane protein</topology>
    </subcellularLocation>
</comment>
<dbReference type="Pfam" id="PF07690">
    <property type="entry name" value="MFS_1"/>
    <property type="match status" value="1"/>
</dbReference>
<evidence type="ECO:0000256" key="3">
    <source>
        <dbReference type="ARBA" id="ARBA00022475"/>
    </source>
</evidence>
<dbReference type="InterPro" id="IPR005829">
    <property type="entry name" value="Sugar_transporter_CS"/>
</dbReference>
<keyword evidence="5 7" id="KW-1133">Transmembrane helix</keyword>
<feature type="transmembrane region" description="Helical" evidence="7">
    <location>
        <begin position="306"/>
        <end position="322"/>
    </location>
</feature>
<dbReference type="InterPro" id="IPR050171">
    <property type="entry name" value="MFS_Transporters"/>
</dbReference>
<feature type="transmembrane region" description="Helical" evidence="7">
    <location>
        <begin position="364"/>
        <end position="385"/>
    </location>
</feature>
<feature type="transmembrane region" description="Helical" evidence="7">
    <location>
        <begin position="12"/>
        <end position="31"/>
    </location>
</feature>
<feature type="transmembrane region" description="Helical" evidence="7">
    <location>
        <begin position="43"/>
        <end position="62"/>
    </location>
</feature>
<evidence type="ECO:0000256" key="5">
    <source>
        <dbReference type="ARBA" id="ARBA00022989"/>
    </source>
</evidence>
<feature type="transmembrane region" description="Helical" evidence="7">
    <location>
        <begin position="164"/>
        <end position="186"/>
    </location>
</feature>
<reference evidence="9 10" key="1">
    <citation type="submission" date="2016-10" db="EMBL/GenBank/DDBJ databases">
        <authorList>
            <person name="de Groot N.N."/>
        </authorList>
    </citation>
    <scope>NUCLEOTIDE SEQUENCE [LARGE SCALE GENOMIC DNA]</scope>
    <source>
        <strain evidence="9 10">DSM 45610</strain>
    </source>
</reference>
<feature type="transmembrane region" description="Helical" evidence="7">
    <location>
        <begin position="328"/>
        <end position="352"/>
    </location>
</feature>
<dbReference type="Proteomes" id="UP000198534">
    <property type="component" value="Unassembled WGS sequence"/>
</dbReference>
<dbReference type="AlphaFoldDB" id="A0A1H2WIM4"/>
<keyword evidence="10" id="KW-1185">Reference proteome</keyword>
<dbReference type="GO" id="GO:0005886">
    <property type="term" value="C:plasma membrane"/>
    <property type="evidence" value="ECO:0007669"/>
    <property type="project" value="UniProtKB-SubCell"/>
</dbReference>
<feature type="transmembrane region" description="Helical" evidence="7">
    <location>
        <begin position="137"/>
        <end position="158"/>
    </location>
</feature>
<keyword evidence="3" id="KW-1003">Cell membrane</keyword>
<feature type="transmembrane region" description="Helical" evidence="7">
    <location>
        <begin position="275"/>
        <end position="294"/>
    </location>
</feature>
<dbReference type="CDD" id="cd17329">
    <property type="entry name" value="MFS_MdtH_MDR_like"/>
    <property type="match status" value="1"/>
</dbReference>
<accession>A0A1H2WIM4</accession>
<keyword evidence="4 7" id="KW-0812">Transmembrane</keyword>
<dbReference type="GO" id="GO:0022857">
    <property type="term" value="F:transmembrane transporter activity"/>
    <property type="evidence" value="ECO:0007669"/>
    <property type="project" value="InterPro"/>
</dbReference>
<gene>
    <name evidence="9" type="ORF">SAMN05444487_106145</name>
</gene>
<evidence type="ECO:0000256" key="1">
    <source>
        <dbReference type="ARBA" id="ARBA00004651"/>
    </source>
</evidence>
<protein>
    <submittedName>
        <fullName evidence="9">Predicted arabinose efflux permease, MFS family</fullName>
    </submittedName>
</protein>
<feature type="transmembrane region" description="Helical" evidence="7">
    <location>
        <begin position="391"/>
        <end position="412"/>
    </location>
</feature>
<feature type="transmembrane region" description="Helical" evidence="7">
    <location>
        <begin position="99"/>
        <end position="117"/>
    </location>
</feature>
<name>A0A1H2WIM4_9BACL</name>
<proteinExistence type="predicted"/>
<organism evidence="9 10">
    <name type="scientific">Marininema mesophilum</name>
    <dbReference type="NCBI Taxonomy" id="1048340"/>
    <lineage>
        <taxon>Bacteria</taxon>
        <taxon>Bacillati</taxon>
        <taxon>Bacillota</taxon>
        <taxon>Bacilli</taxon>
        <taxon>Bacillales</taxon>
        <taxon>Thermoactinomycetaceae</taxon>
        <taxon>Marininema</taxon>
    </lineage>
</organism>
<evidence type="ECO:0000256" key="7">
    <source>
        <dbReference type="SAM" id="Phobius"/>
    </source>
</evidence>
<evidence type="ECO:0000313" key="10">
    <source>
        <dbReference type="Proteomes" id="UP000198534"/>
    </source>
</evidence>
<evidence type="ECO:0000256" key="4">
    <source>
        <dbReference type="ARBA" id="ARBA00022692"/>
    </source>
</evidence>
<feature type="transmembrane region" description="Helical" evidence="7">
    <location>
        <begin position="226"/>
        <end position="255"/>
    </location>
</feature>
<dbReference type="Gene3D" id="1.20.1250.20">
    <property type="entry name" value="MFS general substrate transporter like domains"/>
    <property type="match status" value="1"/>
</dbReference>
<dbReference type="InterPro" id="IPR036259">
    <property type="entry name" value="MFS_trans_sf"/>
</dbReference>
<dbReference type="InterPro" id="IPR020846">
    <property type="entry name" value="MFS_dom"/>
</dbReference>
<dbReference type="RefSeq" id="WP_091738739.1">
    <property type="nucleotide sequence ID" value="NZ_FNNQ01000006.1"/>
</dbReference>
<keyword evidence="2" id="KW-0813">Transport</keyword>
<dbReference type="PROSITE" id="PS50850">
    <property type="entry name" value="MFS"/>
    <property type="match status" value="1"/>
</dbReference>
<dbReference type="InterPro" id="IPR011701">
    <property type="entry name" value="MFS"/>
</dbReference>
<evidence type="ECO:0000256" key="2">
    <source>
        <dbReference type="ARBA" id="ARBA00022448"/>
    </source>
</evidence>
<dbReference type="OrthoDB" id="9793283at2"/>
<dbReference type="PANTHER" id="PTHR23517">
    <property type="entry name" value="RESISTANCE PROTEIN MDTM, PUTATIVE-RELATED-RELATED"/>
    <property type="match status" value="1"/>
</dbReference>
<dbReference type="EMBL" id="FNNQ01000006">
    <property type="protein sequence ID" value="SDW80405.1"/>
    <property type="molecule type" value="Genomic_DNA"/>
</dbReference>
<feature type="transmembrane region" description="Helical" evidence="7">
    <location>
        <begin position="74"/>
        <end position="93"/>
    </location>
</feature>
<dbReference type="SUPFAM" id="SSF103473">
    <property type="entry name" value="MFS general substrate transporter"/>
    <property type="match status" value="1"/>
</dbReference>
<evidence type="ECO:0000259" key="8">
    <source>
        <dbReference type="PROSITE" id="PS50850"/>
    </source>
</evidence>
<sequence length="421" mass="47042">MRLRDWDQNLKARLYGEGLINILYWMFFPFMAVYFSDAFGKEVAGILLVVSQLLGVLANLIGGRCADRFGRKRIMLISTIGEALCFLLFAFANSPWFDSPVLSFICFAGLGIFNMLYYPASDAMIADLVEPKHRNEVFAVFHTAASMAIVIGPILGGFLFFSHFFALLLASAGASFLLAAMIAWYVRETAVSHSLAKGESVDKRQWKQMIVDQLKDYGVIVKDRNFMLFIIAGILIAQTFIQLDLAVAVYVTQAIPVQKLFSLGIWSVYTGGATFFGWLIALNGILVVLFTVWVNRWVSQFPVGRIFIVSSLMYGVSMLIFGSSTALWVAIAAVVFLTIAELLVIGLQESFVSELSPKHMRGQYFAASSLRYSIGRTFAPMAIPLADWVGYFWMFFILGGIAFTGAWVYHILFRRLKQETG</sequence>
<evidence type="ECO:0000313" key="9">
    <source>
        <dbReference type="EMBL" id="SDW80405.1"/>
    </source>
</evidence>
<feature type="domain" description="Major facilitator superfamily (MFS) profile" evidence="8">
    <location>
        <begin position="1"/>
        <end position="417"/>
    </location>
</feature>
<evidence type="ECO:0000256" key="6">
    <source>
        <dbReference type="ARBA" id="ARBA00023136"/>
    </source>
</evidence>